<evidence type="ECO:0000259" key="1">
    <source>
        <dbReference type="Pfam" id="PF00534"/>
    </source>
</evidence>
<feature type="domain" description="Glycosyl transferase family 1" evidence="1">
    <location>
        <begin position="210"/>
        <end position="376"/>
    </location>
</feature>
<dbReference type="STRING" id="241145.SAMN05660776_2749"/>
<gene>
    <name evidence="2" type="ORF">SAMN05660776_2749</name>
</gene>
<dbReference type="GO" id="GO:0016757">
    <property type="term" value="F:glycosyltransferase activity"/>
    <property type="evidence" value="ECO:0007669"/>
    <property type="project" value="InterPro"/>
</dbReference>
<sequence length="400" mass="46718">MTAYDINPYKGSEAGTGWNFVIQGARFNKIIAITRENNQSDIEKYIIEHNIDLSNIMFYYYDLPYYLRFWKKGARGSSIYFYLWQMFIPIFIKSNKIEFDIAHNVNFHADSFPTFLWVFHKPVIWGPINHNEKIPKQYILSKREYIKDRIKWVIKNFNWRLDPFMQLAKWKVNLIIGGNSSIQLRLDLDNRKFLHLSQVGAHAHTKYVKPQKLENEFNFLVVGRFLTIKSFDIAVKAFDQFYNKLSSFEKNNIKLRIIGQGPLEKSLRSIIGKLDSKSSIQLEGWVNKDEIDNIYRDSSVFVFPSHEGAGMVTIEALSHGLPVICFDNYGAGEFVNGDCAIKIEYSTYLNSVQSFANAFLKLYSNKDLYSNMSKSAVAHFENSYSWEQKGLELERIYSLY</sequence>
<dbReference type="CDD" id="cd03801">
    <property type="entry name" value="GT4_PimA-like"/>
    <property type="match status" value="1"/>
</dbReference>
<dbReference type="Pfam" id="PF00534">
    <property type="entry name" value="Glycos_transf_1"/>
    <property type="match status" value="1"/>
</dbReference>
<dbReference type="Proteomes" id="UP000190230">
    <property type="component" value="Unassembled WGS sequence"/>
</dbReference>
<dbReference type="Gene3D" id="3.40.50.2000">
    <property type="entry name" value="Glycogen Phosphorylase B"/>
    <property type="match status" value="1"/>
</dbReference>
<dbReference type="SUPFAM" id="SSF53756">
    <property type="entry name" value="UDP-Glycosyltransferase/glycogen phosphorylase"/>
    <property type="match status" value="1"/>
</dbReference>
<accession>A0A1T5DRF3</accession>
<keyword evidence="3" id="KW-1185">Reference proteome</keyword>
<name>A0A1T5DRF3_9FLAO</name>
<dbReference type="InterPro" id="IPR001296">
    <property type="entry name" value="Glyco_trans_1"/>
</dbReference>
<proteinExistence type="predicted"/>
<evidence type="ECO:0000313" key="3">
    <source>
        <dbReference type="Proteomes" id="UP000190230"/>
    </source>
</evidence>
<protein>
    <submittedName>
        <fullName evidence="2">Glycosyltransferase involved in cell wall bisynthesis</fullName>
    </submittedName>
</protein>
<organism evidence="2 3">
    <name type="scientific">Salegentibacter holothuriorum</name>
    <dbReference type="NCBI Taxonomy" id="241145"/>
    <lineage>
        <taxon>Bacteria</taxon>
        <taxon>Pseudomonadati</taxon>
        <taxon>Bacteroidota</taxon>
        <taxon>Flavobacteriia</taxon>
        <taxon>Flavobacteriales</taxon>
        <taxon>Flavobacteriaceae</taxon>
        <taxon>Salegentibacter</taxon>
    </lineage>
</organism>
<evidence type="ECO:0000313" key="2">
    <source>
        <dbReference type="EMBL" id="SKB74096.1"/>
    </source>
</evidence>
<keyword evidence="2" id="KW-0808">Transferase</keyword>
<dbReference type="AlphaFoldDB" id="A0A1T5DRF3"/>
<dbReference type="PANTHER" id="PTHR45947:SF3">
    <property type="entry name" value="SULFOQUINOVOSYL TRANSFERASE SQD2"/>
    <property type="match status" value="1"/>
</dbReference>
<dbReference type="InterPro" id="IPR050194">
    <property type="entry name" value="Glycosyltransferase_grp1"/>
</dbReference>
<reference evidence="3" key="1">
    <citation type="submission" date="2017-02" db="EMBL/GenBank/DDBJ databases">
        <authorList>
            <person name="Varghese N."/>
            <person name="Submissions S."/>
        </authorList>
    </citation>
    <scope>NUCLEOTIDE SEQUENCE [LARGE SCALE GENOMIC DNA]</scope>
    <source>
        <strain evidence="3">DSM 23405</strain>
    </source>
</reference>
<dbReference type="EMBL" id="FUYY01000006">
    <property type="protein sequence ID" value="SKB74096.1"/>
    <property type="molecule type" value="Genomic_DNA"/>
</dbReference>
<dbReference type="PANTHER" id="PTHR45947">
    <property type="entry name" value="SULFOQUINOVOSYL TRANSFERASE SQD2"/>
    <property type="match status" value="1"/>
</dbReference>